<reference evidence="3" key="1">
    <citation type="journal article" date="2013" name="Genetics">
        <title>The draft genome and transcriptome of Panagrellus redivivus are shaped by the harsh demands of a free-living lifestyle.</title>
        <authorList>
            <person name="Srinivasan J."/>
            <person name="Dillman A.R."/>
            <person name="Macchietto M.G."/>
            <person name="Heikkinen L."/>
            <person name="Lakso M."/>
            <person name="Fracchia K.M."/>
            <person name="Antoshechkin I."/>
            <person name="Mortazavi A."/>
            <person name="Wong G."/>
            <person name="Sternberg P.W."/>
        </authorList>
    </citation>
    <scope>NUCLEOTIDE SEQUENCE [LARGE SCALE GENOMIC DNA]</scope>
    <source>
        <strain evidence="3">MT8872</strain>
    </source>
</reference>
<accession>A0A7E4W4Q0</accession>
<name>A0A7E4W4Q0_PANRE</name>
<reference evidence="4" key="2">
    <citation type="submission" date="2020-10" db="UniProtKB">
        <authorList>
            <consortium name="WormBaseParasite"/>
        </authorList>
    </citation>
    <scope>IDENTIFICATION</scope>
</reference>
<keyword evidence="1" id="KW-1133">Transmembrane helix</keyword>
<dbReference type="WBParaSite" id="Pan_g6042.t1">
    <property type="protein sequence ID" value="Pan_g6042.t1"/>
    <property type="gene ID" value="Pan_g6042"/>
</dbReference>
<keyword evidence="2" id="KW-0732">Signal</keyword>
<protein>
    <submittedName>
        <fullName evidence="4">ABC transmembrane type-1 domain-containing protein</fullName>
    </submittedName>
</protein>
<dbReference type="AlphaFoldDB" id="A0A7E4W4Q0"/>
<feature type="chain" id="PRO_5028880633" evidence="2">
    <location>
        <begin position="17"/>
        <end position="134"/>
    </location>
</feature>
<keyword evidence="1" id="KW-0472">Membrane</keyword>
<sequence length="134" mass="14926">MLRIGVIILVFGIANAAIVRPTNWATYNTTSSQVEPPPIDHGFLKNIMNSDQSTLTQVSDIILHDYTYFVSFRLGNHGVIIAVLIIIPIIACLVVTLLRLCAKSKPKFKIGLMTPISVTYRKFEDNISLISSMY</sequence>
<evidence type="ECO:0000313" key="4">
    <source>
        <dbReference type="WBParaSite" id="Pan_g6042.t1"/>
    </source>
</evidence>
<proteinExistence type="predicted"/>
<organism evidence="3 4">
    <name type="scientific">Panagrellus redivivus</name>
    <name type="common">Microworm</name>
    <dbReference type="NCBI Taxonomy" id="6233"/>
    <lineage>
        <taxon>Eukaryota</taxon>
        <taxon>Metazoa</taxon>
        <taxon>Ecdysozoa</taxon>
        <taxon>Nematoda</taxon>
        <taxon>Chromadorea</taxon>
        <taxon>Rhabditida</taxon>
        <taxon>Tylenchina</taxon>
        <taxon>Panagrolaimomorpha</taxon>
        <taxon>Panagrolaimoidea</taxon>
        <taxon>Panagrolaimidae</taxon>
        <taxon>Panagrellus</taxon>
    </lineage>
</organism>
<evidence type="ECO:0000313" key="3">
    <source>
        <dbReference type="Proteomes" id="UP000492821"/>
    </source>
</evidence>
<feature type="signal peptide" evidence="2">
    <location>
        <begin position="1"/>
        <end position="16"/>
    </location>
</feature>
<feature type="transmembrane region" description="Helical" evidence="1">
    <location>
        <begin position="79"/>
        <end position="102"/>
    </location>
</feature>
<dbReference type="Proteomes" id="UP000492821">
    <property type="component" value="Unassembled WGS sequence"/>
</dbReference>
<keyword evidence="1" id="KW-0812">Transmembrane</keyword>
<evidence type="ECO:0000256" key="1">
    <source>
        <dbReference type="SAM" id="Phobius"/>
    </source>
</evidence>
<keyword evidence="3" id="KW-1185">Reference proteome</keyword>
<evidence type="ECO:0000256" key="2">
    <source>
        <dbReference type="SAM" id="SignalP"/>
    </source>
</evidence>